<protein>
    <submittedName>
        <fullName evidence="1">Uncharacterized protein</fullName>
    </submittedName>
</protein>
<evidence type="ECO:0000313" key="1">
    <source>
        <dbReference type="EMBL" id="AYV84826.1"/>
    </source>
</evidence>
<sequence length="48" mass="5585">MGDKMNRIQLQRRRKRVNATIYIEIGGSHPIDRTRGKDLLKGIYGMIN</sequence>
<organism evidence="1">
    <name type="scientific">Hyperionvirus sp</name>
    <dbReference type="NCBI Taxonomy" id="2487770"/>
    <lineage>
        <taxon>Viruses</taxon>
        <taxon>Varidnaviria</taxon>
        <taxon>Bamfordvirae</taxon>
        <taxon>Nucleocytoviricota</taxon>
        <taxon>Megaviricetes</taxon>
        <taxon>Imitervirales</taxon>
        <taxon>Mimiviridae</taxon>
        <taxon>Klosneuvirinae</taxon>
    </lineage>
</organism>
<gene>
    <name evidence="1" type="ORF">Hyperionvirus42_2</name>
</gene>
<name>A0A3G5AC85_9VIRU</name>
<reference evidence="1" key="1">
    <citation type="submission" date="2018-10" db="EMBL/GenBank/DDBJ databases">
        <title>Hidden diversity of soil giant viruses.</title>
        <authorList>
            <person name="Schulz F."/>
            <person name="Alteio L."/>
            <person name="Goudeau D."/>
            <person name="Ryan E.M."/>
            <person name="Malmstrom R.R."/>
            <person name="Blanchard J."/>
            <person name="Woyke T."/>
        </authorList>
    </citation>
    <scope>NUCLEOTIDE SEQUENCE</scope>
    <source>
        <strain evidence="1">HYV1</strain>
    </source>
</reference>
<accession>A0A3G5AC85</accession>
<dbReference type="EMBL" id="MK072424">
    <property type="protein sequence ID" value="AYV84826.1"/>
    <property type="molecule type" value="Genomic_DNA"/>
</dbReference>
<proteinExistence type="predicted"/>